<accession>A0A4C1UR91</accession>
<reference evidence="1 2" key="1">
    <citation type="journal article" date="2019" name="Commun. Biol.">
        <title>The bagworm genome reveals a unique fibroin gene that provides high tensile strength.</title>
        <authorList>
            <person name="Kono N."/>
            <person name="Nakamura H."/>
            <person name="Ohtoshi R."/>
            <person name="Tomita M."/>
            <person name="Numata K."/>
            <person name="Arakawa K."/>
        </authorList>
    </citation>
    <scope>NUCLEOTIDE SEQUENCE [LARGE SCALE GENOMIC DNA]</scope>
</reference>
<dbReference type="EMBL" id="BGZK01000208">
    <property type="protein sequence ID" value="GBP28496.1"/>
    <property type="molecule type" value="Genomic_DNA"/>
</dbReference>
<proteinExistence type="predicted"/>
<name>A0A4C1UR91_EUMVA</name>
<evidence type="ECO:0000313" key="1">
    <source>
        <dbReference type="EMBL" id="GBP28496.1"/>
    </source>
</evidence>
<organism evidence="1 2">
    <name type="scientific">Eumeta variegata</name>
    <name type="common">Bagworm moth</name>
    <name type="synonym">Eumeta japonica</name>
    <dbReference type="NCBI Taxonomy" id="151549"/>
    <lineage>
        <taxon>Eukaryota</taxon>
        <taxon>Metazoa</taxon>
        <taxon>Ecdysozoa</taxon>
        <taxon>Arthropoda</taxon>
        <taxon>Hexapoda</taxon>
        <taxon>Insecta</taxon>
        <taxon>Pterygota</taxon>
        <taxon>Neoptera</taxon>
        <taxon>Endopterygota</taxon>
        <taxon>Lepidoptera</taxon>
        <taxon>Glossata</taxon>
        <taxon>Ditrysia</taxon>
        <taxon>Tineoidea</taxon>
        <taxon>Psychidae</taxon>
        <taxon>Oiketicinae</taxon>
        <taxon>Eumeta</taxon>
    </lineage>
</organism>
<dbReference type="Proteomes" id="UP000299102">
    <property type="component" value="Unassembled WGS sequence"/>
</dbReference>
<sequence>MGGRAAIYTLRLLTPKIQNEQLHHRRRRLVRRKPRSAAASFARSITSYEGDVRSPADTSACTAWDRRPVRLGSYHELLV</sequence>
<dbReference type="AlphaFoldDB" id="A0A4C1UR91"/>
<keyword evidence="2" id="KW-1185">Reference proteome</keyword>
<protein>
    <submittedName>
        <fullName evidence="1">Uncharacterized protein</fullName>
    </submittedName>
</protein>
<comment type="caution">
    <text evidence="1">The sequence shown here is derived from an EMBL/GenBank/DDBJ whole genome shotgun (WGS) entry which is preliminary data.</text>
</comment>
<evidence type="ECO:0000313" key="2">
    <source>
        <dbReference type="Proteomes" id="UP000299102"/>
    </source>
</evidence>
<gene>
    <name evidence="1" type="ORF">EVAR_22959_1</name>
</gene>